<feature type="transmembrane region" description="Helical" evidence="8">
    <location>
        <begin position="38"/>
        <end position="61"/>
    </location>
</feature>
<evidence type="ECO:0000256" key="6">
    <source>
        <dbReference type="ARBA" id="ARBA00040648"/>
    </source>
</evidence>
<dbReference type="InterPro" id="IPR052241">
    <property type="entry name" value="SLC66/Scramblase_ANY1"/>
</dbReference>
<evidence type="ECO:0000313" key="10">
    <source>
        <dbReference type="Proteomes" id="UP001283361"/>
    </source>
</evidence>
<keyword evidence="2 8" id="KW-0812">Transmembrane</keyword>
<feature type="transmembrane region" description="Helical" evidence="8">
    <location>
        <begin position="144"/>
        <end position="162"/>
    </location>
</feature>
<comment type="caution">
    <text evidence="9">The sequence shown here is derived from an EMBL/GenBank/DDBJ whole genome shotgun (WGS) entry which is preliminary data.</text>
</comment>
<evidence type="ECO:0000256" key="3">
    <source>
        <dbReference type="ARBA" id="ARBA00022737"/>
    </source>
</evidence>
<dbReference type="SMART" id="SM00679">
    <property type="entry name" value="CTNS"/>
    <property type="match status" value="2"/>
</dbReference>
<dbReference type="InterPro" id="IPR006603">
    <property type="entry name" value="PQ-loop_rpt"/>
</dbReference>
<comment type="subcellular location">
    <subcellularLocation>
        <location evidence="1">Membrane</location>
        <topology evidence="1">Multi-pass membrane protein</topology>
    </subcellularLocation>
</comment>
<dbReference type="AlphaFoldDB" id="A0AAE1CWZ8"/>
<feature type="transmembrane region" description="Helical" evidence="8">
    <location>
        <begin position="6"/>
        <end position="26"/>
    </location>
</feature>
<evidence type="ECO:0000256" key="4">
    <source>
        <dbReference type="ARBA" id="ARBA00022989"/>
    </source>
</evidence>
<dbReference type="GO" id="GO:0042147">
    <property type="term" value="P:retrograde transport, endosome to Golgi"/>
    <property type="evidence" value="ECO:0007669"/>
    <property type="project" value="TreeGrafter"/>
</dbReference>
<dbReference type="PANTHER" id="PTHR14856:SF9">
    <property type="entry name" value="PQ-LOOP REPEAT-CONTAINING PROTEIN 1"/>
    <property type="match status" value="1"/>
</dbReference>
<sequence>MGFTIIDAISFGSQVAMVIGGVVPFIPQYLDIWRSQNAEGFSLFVCLALLIANILRIMFWFGKRFELPLLAQSVIMIVTMMVLVELCVRVKNRSEIIASKQRKFIDMDPAFFWQWTDFLSYVEFIGSFSLIFGVLTFLLINNSIYIELLGFAAVFTEAMLGAPQFIRNFQNKSTLGMSKKMVGFWTCGDIFKTVYFIMRKAPAQFWICGILQVSIDISIFLQVFLYRNNIAAGPWISSKPAIS</sequence>
<evidence type="ECO:0000256" key="8">
    <source>
        <dbReference type="SAM" id="Phobius"/>
    </source>
</evidence>
<evidence type="ECO:0000313" key="9">
    <source>
        <dbReference type="EMBL" id="KAK3741936.1"/>
    </source>
</evidence>
<dbReference type="EMBL" id="JAWDGP010006383">
    <property type="protein sequence ID" value="KAK3741936.1"/>
    <property type="molecule type" value="Genomic_DNA"/>
</dbReference>
<evidence type="ECO:0000256" key="5">
    <source>
        <dbReference type="ARBA" id="ARBA00023136"/>
    </source>
</evidence>
<proteinExistence type="predicted"/>
<organism evidence="9 10">
    <name type="scientific">Elysia crispata</name>
    <name type="common">lettuce slug</name>
    <dbReference type="NCBI Taxonomy" id="231223"/>
    <lineage>
        <taxon>Eukaryota</taxon>
        <taxon>Metazoa</taxon>
        <taxon>Spiralia</taxon>
        <taxon>Lophotrochozoa</taxon>
        <taxon>Mollusca</taxon>
        <taxon>Gastropoda</taxon>
        <taxon>Heterobranchia</taxon>
        <taxon>Euthyneura</taxon>
        <taxon>Panpulmonata</taxon>
        <taxon>Sacoglossa</taxon>
        <taxon>Placobranchoidea</taxon>
        <taxon>Plakobranchidae</taxon>
        <taxon>Elysia</taxon>
    </lineage>
</organism>
<keyword evidence="4 8" id="KW-1133">Transmembrane helix</keyword>
<keyword evidence="3" id="KW-0677">Repeat</keyword>
<dbReference type="GO" id="GO:0045332">
    <property type="term" value="P:phospholipid translocation"/>
    <property type="evidence" value="ECO:0007669"/>
    <property type="project" value="TreeGrafter"/>
</dbReference>
<protein>
    <recommendedName>
        <fullName evidence="6">Solute carrier family 66 member 2</fullName>
    </recommendedName>
    <alternativeName>
        <fullName evidence="7">PQ-loop repeat-containing protein 1</fullName>
    </alternativeName>
</protein>
<dbReference type="Proteomes" id="UP001283361">
    <property type="component" value="Unassembled WGS sequence"/>
</dbReference>
<dbReference type="GO" id="GO:0005768">
    <property type="term" value="C:endosome"/>
    <property type="evidence" value="ECO:0007669"/>
    <property type="project" value="TreeGrafter"/>
</dbReference>
<dbReference type="Pfam" id="PF04193">
    <property type="entry name" value="PQ-loop"/>
    <property type="match status" value="2"/>
</dbReference>
<dbReference type="FunFam" id="1.20.1280.290:FF:000005">
    <property type="entry name" value="PQ-loop repeat-containing protein 1"/>
    <property type="match status" value="1"/>
</dbReference>
<accession>A0AAE1CWZ8</accession>
<dbReference type="PANTHER" id="PTHR14856">
    <property type="entry name" value="PQ-LOOP REPEAT-CONTAINING PROTEIN 1-LIKE PROTEIN"/>
    <property type="match status" value="1"/>
</dbReference>
<feature type="transmembrane region" description="Helical" evidence="8">
    <location>
        <begin position="111"/>
        <end position="138"/>
    </location>
</feature>
<dbReference type="GO" id="GO:0005802">
    <property type="term" value="C:trans-Golgi network"/>
    <property type="evidence" value="ECO:0007669"/>
    <property type="project" value="TreeGrafter"/>
</dbReference>
<evidence type="ECO:0000256" key="7">
    <source>
        <dbReference type="ARBA" id="ARBA00043159"/>
    </source>
</evidence>
<dbReference type="Gene3D" id="1.20.1280.290">
    <property type="match status" value="2"/>
</dbReference>
<feature type="transmembrane region" description="Helical" evidence="8">
    <location>
        <begin position="67"/>
        <end position="90"/>
    </location>
</feature>
<keyword evidence="10" id="KW-1185">Reference proteome</keyword>
<feature type="transmembrane region" description="Helical" evidence="8">
    <location>
        <begin position="204"/>
        <end position="226"/>
    </location>
</feature>
<evidence type="ECO:0000256" key="2">
    <source>
        <dbReference type="ARBA" id="ARBA00022692"/>
    </source>
</evidence>
<evidence type="ECO:0000256" key="1">
    <source>
        <dbReference type="ARBA" id="ARBA00004141"/>
    </source>
</evidence>
<keyword evidence="5 8" id="KW-0472">Membrane</keyword>
<reference evidence="9" key="1">
    <citation type="journal article" date="2023" name="G3 (Bethesda)">
        <title>A reference genome for the long-term kleptoplast-retaining sea slug Elysia crispata morphotype clarki.</title>
        <authorList>
            <person name="Eastman K.E."/>
            <person name="Pendleton A.L."/>
            <person name="Shaikh M.A."/>
            <person name="Suttiyut T."/>
            <person name="Ogas R."/>
            <person name="Tomko P."/>
            <person name="Gavelis G."/>
            <person name="Widhalm J.R."/>
            <person name="Wisecaver J.H."/>
        </authorList>
    </citation>
    <scope>NUCLEOTIDE SEQUENCE</scope>
    <source>
        <strain evidence="9">ECLA1</strain>
    </source>
</reference>
<dbReference type="GO" id="GO:0005829">
    <property type="term" value="C:cytosol"/>
    <property type="evidence" value="ECO:0007669"/>
    <property type="project" value="GOC"/>
</dbReference>
<dbReference type="FunFam" id="1.20.1280.290:FF:000008">
    <property type="entry name" value="PQ-loop repeat-containing protein 1"/>
    <property type="match status" value="1"/>
</dbReference>
<name>A0AAE1CWZ8_9GAST</name>
<dbReference type="GO" id="GO:0016020">
    <property type="term" value="C:membrane"/>
    <property type="evidence" value="ECO:0007669"/>
    <property type="project" value="UniProtKB-SubCell"/>
</dbReference>
<gene>
    <name evidence="9" type="ORF">RRG08_024684</name>
</gene>